<dbReference type="InterPro" id="IPR036397">
    <property type="entry name" value="RNaseH_sf"/>
</dbReference>
<feature type="domain" description="3'-5' exonuclease" evidence="1">
    <location>
        <begin position="5"/>
        <end position="198"/>
    </location>
</feature>
<accession>A0ABR4BMK7</accession>
<gene>
    <name evidence="2" type="ORF">ABVK25_000324</name>
</gene>
<dbReference type="SUPFAM" id="SSF53098">
    <property type="entry name" value="Ribonuclease H-like"/>
    <property type="match status" value="1"/>
</dbReference>
<name>A0ABR4BMK7_9LECA</name>
<dbReference type="Proteomes" id="UP001590951">
    <property type="component" value="Unassembled WGS sequence"/>
</dbReference>
<keyword evidence="3" id="KW-1185">Reference proteome</keyword>
<dbReference type="InterPro" id="IPR002562">
    <property type="entry name" value="3'-5'_exonuclease_dom"/>
</dbReference>
<evidence type="ECO:0000313" key="3">
    <source>
        <dbReference type="Proteomes" id="UP001590951"/>
    </source>
</evidence>
<reference evidence="2 3" key="1">
    <citation type="submission" date="2024-09" db="EMBL/GenBank/DDBJ databases">
        <title>Rethinking Asexuality: The Enigmatic Case of Functional Sexual Genes in Lepraria (Stereocaulaceae).</title>
        <authorList>
            <person name="Doellman M."/>
            <person name="Sun Y."/>
            <person name="Barcenas-Pena A."/>
            <person name="Lumbsch H.T."/>
            <person name="Grewe F."/>
        </authorList>
    </citation>
    <scope>NUCLEOTIDE SEQUENCE [LARGE SCALE GENOMIC DNA]</scope>
    <source>
        <strain evidence="2 3">Grewe 0041</strain>
    </source>
</reference>
<evidence type="ECO:0000313" key="2">
    <source>
        <dbReference type="EMBL" id="KAL2059032.1"/>
    </source>
</evidence>
<dbReference type="Gene3D" id="3.30.420.10">
    <property type="entry name" value="Ribonuclease H-like superfamily/Ribonuclease H"/>
    <property type="match status" value="1"/>
</dbReference>
<dbReference type="InterPro" id="IPR012337">
    <property type="entry name" value="RNaseH-like_sf"/>
</dbReference>
<evidence type="ECO:0000259" key="1">
    <source>
        <dbReference type="Pfam" id="PF01612"/>
    </source>
</evidence>
<protein>
    <recommendedName>
        <fullName evidence="1">3'-5' exonuclease domain-containing protein</fullName>
    </recommendedName>
</protein>
<dbReference type="PANTHER" id="PTHR43040:SF1">
    <property type="entry name" value="RIBONUCLEASE D"/>
    <property type="match status" value="1"/>
</dbReference>
<comment type="caution">
    <text evidence="2">The sequence shown here is derived from an EMBL/GenBank/DDBJ whole genome shotgun (WGS) entry which is preliminary data.</text>
</comment>
<sequence>MTISIIDSSTSLVSLLNNLENHPTNPPSLYVDIEGVALSRHGSISIIKLFHLPQNHVVLIDIFVLQEAAFNTLNQSGTTLRSILESALVPKAFFDVRNDADALYAHFHASLQGVHDIQLLEVATRSWAKDRVVGLGKCIKCDTRLTAEAQQSWNATKKRGKVLFAVEDGGSYEVFNIRPILQDIIDYCAQDVVYLPVLWNVYSLKIGEKWLKRVQEETGKRVLMSQAESYDPYGKVKVLSPWVNTAIEGKKNCSGKTRVREIEKKGIFGVRCTEKRGKLNVPQVTAAKAAYRKAKKQLVGNLIRQWPVGNIEPQALKQKVDLKAAQATAAVINVMLERPFPLVDLPTRSKAAKSGREGGR</sequence>
<organism evidence="2 3">
    <name type="scientific">Lepraria finkii</name>
    <dbReference type="NCBI Taxonomy" id="1340010"/>
    <lineage>
        <taxon>Eukaryota</taxon>
        <taxon>Fungi</taxon>
        <taxon>Dikarya</taxon>
        <taxon>Ascomycota</taxon>
        <taxon>Pezizomycotina</taxon>
        <taxon>Lecanoromycetes</taxon>
        <taxon>OSLEUM clade</taxon>
        <taxon>Lecanoromycetidae</taxon>
        <taxon>Lecanorales</taxon>
        <taxon>Lecanorineae</taxon>
        <taxon>Stereocaulaceae</taxon>
        <taxon>Lepraria</taxon>
    </lineage>
</organism>
<dbReference type="PANTHER" id="PTHR43040">
    <property type="entry name" value="RIBONUCLEASE D"/>
    <property type="match status" value="1"/>
</dbReference>
<proteinExistence type="predicted"/>
<dbReference type="EMBL" id="JBHFEH010000001">
    <property type="protein sequence ID" value="KAL2059032.1"/>
    <property type="molecule type" value="Genomic_DNA"/>
</dbReference>
<dbReference type="Pfam" id="PF01612">
    <property type="entry name" value="DNA_pol_A_exo1"/>
    <property type="match status" value="1"/>
</dbReference>